<sequence length="40" mass="4755">MHNYVDGEQYKCKTDKMTKLSFRAGQSWTKLFLQINIKTT</sequence>
<dbReference type="EMBL" id="GBRH01205241">
    <property type="protein sequence ID" value="JAD92654.1"/>
    <property type="molecule type" value="Transcribed_RNA"/>
</dbReference>
<reference evidence="1" key="1">
    <citation type="submission" date="2014-09" db="EMBL/GenBank/DDBJ databases">
        <authorList>
            <person name="Magalhaes I.L.F."/>
            <person name="Oliveira U."/>
            <person name="Santos F.R."/>
            <person name="Vidigal T.H.D.A."/>
            <person name="Brescovit A.D."/>
            <person name="Santos A.J."/>
        </authorList>
    </citation>
    <scope>NUCLEOTIDE SEQUENCE</scope>
    <source>
        <tissue evidence="1">Shoot tissue taken approximately 20 cm above the soil surface</tissue>
    </source>
</reference>
<organism evidence="1">
    <name type="scientific">Arundo donax</name>
    <name type="common">Giant reed</name>
    <name type="synonym">Donax arundinaceus</name>
    <dbReference type="NCBI Taxonomy" id="35708"/>
    <lineage>
        <taxon>Eukaryota</taxon>
        <taxon>Viridiplantae</taxon>
        <taxon>Streptophyta</taxon>
        <taxon>Embryophyta</taxon>
        <taxon>Tracheophyta</taxon>
        <taxon>Spermatophyta</taxon>
        <taxon>Magnoliopsida</taxon>
        <taxon>Liliopsida</taxon>
        <taxon>Poales</taxon>
        <taxon>Poaceae</taxon>
        <taxon>PACMAD clade</taxon>
        <taxon>Arundinoideae</taxon>
        <taxon>Arundineae</taxon>
        <taxon>Arundo</taxon>
    </lineage>
</organism>
<proteinExistence type="predicted"/>
<protein>
    <submittedName>
        <fullName evidence="1">Uncharacterized protein</fullName>
    </submittedName>
</protein>
<name>A0A0A9DVU6_ARUDO</name>
<reference evidence="1" key="2">
    <citation type="journal article" date="2015" name="Data Brief">
        <title>Shoot transcriptome of the giant reed, Arundo donax.</title>
        <authorList>
            <person name="Barrero R.A."/>
            <person name="Guerrero F.D."/>
            <person name="Moolhuijzen P."/>
            <person name="Goolsby J.A."/>
            <person name="Tidwell J."/>
            <person name="Bellgard S.E."/>
            <person name="Bellgard M.I."/>
        </authorList>
    </citation>
    <scope>NUCLEOTIDE SEQUENCE</scope>
    <source>
        <tissue evidence="1">Shoot tissue taken approximately 20 cm above the soil surface</tissue>
    </source>
</reference>
<dbReference type="AlphaFoldDB" id="A0A0A9DVU6"/>
<accession>A0A0A9DVU6</accession>
<evidence type="ECO:0000313" key="1">
    <source>
        <dbReference type="EMBL" id="JAD92654.1"/>
    </source>
</evidence>